<feature type="compositionally biased region" description="Low complexity" evidence="1">
    <location>
        <begin position="1"/>
        <end position="12"/>
    </location>
</feature>
<evidence type="ECO:0000313" key="2">
    <source>
        <dbReference type="EMBL" id="RRT32364.1"/>
    </source>
</evidence>
<reference evidence="2 3" key="1">
    <citation type="journal article" date="2014" name="Agronomy (Basel)">
        <title>A Draft Genome Sequence for Ensete ventricosum, the Drought-Tolerant Tree Against Hunger.</title>
        <authorList>
            <person name="Harrison J."/>
            <person name="Moore K.A."/>
            <person name="Paszkiewicz K."/>
            <person name="Jones T."/>
            <person name="Grant M."/>
            <person name="Ambacheew D."/>
            <person name="Muzemil S."/>
            <person name="Studholme D.J."/>
        </authorList>
    </citation>
    <scope>NUCLEOTIDE SEQUENCE [LARGE SCALE GENOMIC DNA]</scope>
</reference>
<protein>
    <submittedName>
        <fullName evidence="2">Uncharacterized protein</fullName>
    </submittedName>
</protein>
<feature type="region of interest" description="Disordered" evidence="1">
    <location>
        <begin position="1"/>
        <end position="25"/>
    </location>
</feature>
<dbReference type="EMBL" id="AMZH03032400">
    <property type="protein sequence ID" value="RRT32364.1"/>
    <property type="molecule type" value="Genomic_DNA"/>
</dbReference>
<sequence length="119" mass="12354">MGGQPQPGLLQGRPTMAWPPARGRPTVAKAHCKGVIGCGEGPLHRGRPACRADKRLLAWPLIARHPQGQPATGATGCRLAPARGGHQRPARKGLLAHDEVIGAAPTNGQLAEGWLPPPA</sequence>
<dbReference type="Proteomes" id="UP000287651">
    <property type="component" value="Unassembled WGS sequence"/>
</dbReference>
<evidence type="ECO:0000313" key="3">
    <source>
        <dbReference type="Proteomes" id="UP000287651"/>
    </source>
</evidence>
<gene>
    <name evidence="2" type="ORF">B296_00041999</name>
</gene>
<proteinExistence type="predicted"/>
<name>A0A426WYG8_ENSVE</name>
<dbReference type="AlphaFoldDB" id="A0A426WYG8"/>
<accession>A0A426WYG8</accession>
<comment type="caution">
    <text evidence="2">The sequence shown here is derived from an EMBL/GenBank/DDBJ whole genome shotgun (WGS) entry which is preliminary data.</text>
</comment>
<organism evidence="2 3">
    <name type="scientific">Ensete ventricosum</name>
    <name type="common">Abyssinian banana</name>
    <name type="synonym">Musa ensete</name>
    <dbReference type="NCBI Taxonomy" id="4639"/>
    <lineage>
        <taxon>Eukaryota</taxon>
        <taxon>Viridiplantae</taxon>
        <taxon>Streptophyta</taxon>
        <taxon>Embryophyta</taxon>
        <taxon>Tracheophyta</taxon>
        <taxon>Spermatophyta</taxon>
        <taxon>Magnoliopsida</taxon>
        <taxon>Liliopsida</taxon>
        <taxon>Zingiberales</taxon>
        <taxon>Musaceae</taxon>
        <taxon>Ensete</taxon>
    </lineage>
</organism>
<evidence type="ECO:0000256" key="1">
    <source>
        <dbReference type="SAM" id="MobiDB-lite"/>
    </source>
</evidence>